<dbReference type="InterPro" id="IPR000297">
    <property type="entry name" value="PPIase_PpiC"/>
</dbReference>
<feature type="region of interest" description="Disordered" evidence="6">
    <location>
        <begin position="401"/>
        <end position="426"/>
    </location>
</feature>
<proteinExistence type="predicted"/>
<dbReference type="SUPFAM" id="SSF81606">
    <property type="entry name" value="PP2C-like"/>
    <property type="match status" value="1"/>
</dbReference>
<sequence>MTANPRGVVLTGQQEAWALKGNPGKYWEDKPNAGYSGTPLWRLHAEREAQLQADAGSTVKIPDGFVRREGEWYWSEKRQVYWRQSDGRFYVWDPLTRDRVELHESLTYEVSISVGSVCHERAAQVRPVIVRDLTKPAQALRMSIEHLDQPCAMYALYEGHRGGPGRNACSEFCATHLHTKLLPRLAAFRGHWGDERLKGALRESFEELDASFCAKHPGTKEGCSAAVALVLGRRLVVASLGDIACVACLRSSETVRLVRAHAIPDPDAEEDGESEDESAAQGSAEAPAQPRQVRWTRAFGDQDLKVTRHGSVPQISATPDVTVLQLESHHHGFAFICRQLYASIGGSPAVATVFRRSAGRPRMASGALVDAAVQWLGQVGEDCGLASVVAFFDRIEEPGASKEVAQQAKRPTSETPAQAKRRRTQTPAQVRVRHILLKHRDCRGAVDKVRNKQVRRTRGEAERLLRAVLEECEIDKGRKVFTQRCRELSECQSCLKAGDLAGDVGWMKKGGTESQRLGEAFESAAFALQVNQLSDLLDSDQGIHIILRSA</sequence>
<dbReference type="Pfam" id="PF13616">
    <property type="entry name" value="Rotamase_3"/>
    <property type="match status" value="1"/>
</dbReference>
<dbReference type="SMART" id="SM00332">
    <property type="entry name" value="PP2Cc"/>
    <property type="match status" value="1"/>
</dbReference>
<dbReference type="GO" id="GO:0005634">
    <property type="term" value="C:nucleus"/>
    <property type="evidence" value="ECO:0007669"/>
    <property type="project" value="TreeGrafter"/>
</dbReference>
<evidence type="ECO:0000256" key="3">
    <source>
        <dbReference type="ARBA" id="ARBA00023110"/>
    </source>
</evidence>
<accession>A0A7S1ABP8</accession>
<evidence type="ECO:0000256" key="1">
    <source>
        <dbReference type="ARBA" id="ARBA00000971"/>
    </source>
</evidence>
<evidence type="ECO:0000256" key="5">
    <source>
        <dbReference type="PROSITE-ProRule" id="PRU00278"/>
    </source>
</evidence>
<dbReference type="InterPro" id="IPR046357">
    <property type="entry name" value="PPIase_dom_sf"/>
</dbReference>
<protein>
    <recommendedName>
        <fullName evidence="2">peptidylprolyl isomerase</fullName>
        <ecNumber evidence="2">5.2.1.8</ecNumber>
    </recommendedName>
</protein>
<dbReference type="EC" id="5.2.1.8" evidence="2"/>
<dbReference type="EMBL" id="HBFQ01033152">
    <property type="protein sequence ID" value="CAD8848955.1"/>
    <property type="molecule type" value="Transcribed_RNA"/>
</dbReference>
<feature type="compositionally biased region" description="Acidic residues" evidence="6">
    <location>
        <begin position="266"/>
        <end position="278"/>
    </location>
</feature>
<dbReference type="PANTHER" id="PTHR10657">
    <property type="entry name" value="PEPTIDYL-PROLYL CIS-TRANS ISOMERASE"/>
    <property type="match status" value="1"/>
</dbReference>
<dbReference type="PROSITE" id="PS50198">
    <property type="entry name" value="PPIC_PPIASE_2"/>
    <property type="match status" value="1"/>
</dbReference>
<dbReference type="AlphaFoldDB" id="A0A7S1ABP8"/>
<gene>
    <name evidence="9" type="ORF">NSCI0253_LOCUS23305</name>
</gene>
<dbReference type="GO" id="GO:0005829">
    <property type="term" value="C:cytosol"/>
    <property type="evidence" value="ECO:0007669"/>
    <property type="project" value="TreeGrafter"/>
</dbReference>
<dbReference type="Gene3D" id="3.10.50.40">
    <property type="match status" value="1"/>
</dbReference>
<evidence type="ECO:0000259" key="7">
    <source>
        <dbReference type="PROSITE" id="PS50198"/>
    </source>
</evidence>
<dbReference type="InterPro" id="IPR036457">
    <property type="entry name" value="PPM-type-like_dom_sf"/>
</dbReference>
<feature type="region of interest" description="Disordered" evidence="6">
    <location>
        <begin position="263"/>
        <end position="292"/>
    </location>
</feature>
<dbReference type="CDD" id="cd00143">
    <property type="entry name" value="PP2Cc"/>
    <property type="match status" value="1"/>
</dbReference>
<evidence type="ECO:0000259" key="8">
    <source>
        <dbReference type="PROSITE" id="PS51746"/>
    </source>
</evidence>
<evidence type="ECO:0000313" key="9">
    <source>
        <dbReference type="EMBL" id="CAD8848955.1"/>
    </source>
</evidence>
<feature type="domain" description="PpiC" evidence="7">
    <location>
        <begin position="427"/>
        <end position="550"/>
    </location>
</feature>
<reference evidence="9" key="1">
    <citation type="submission" date="2021-01" db="EMBL/GenBank/DDBJ databases">
        <authorList>
            <person name="Corre E."/>
            <person name="Pelletier E."/>
            <person name="Niang G."/>
            <person name="Scheremetjew M."/>
            <person name="Finn R."/>
            <person name="Kale V."/>
            <person name="Holt S."/>
            <person name="Cochrane G."/>
            <person name="Meng A."/>
            <person name="Brown T."/>
            <person name="Cohen L."/>
        </authorList>
    </citation>
    <scope>NUCLEOTIDE SEQUENCE</scope>
</reference>
<dbReference type="Gene3D" id="3.60.40.10">
    <property type="entry name" value="PPM-type phosphatase domain"/>
    <property type="match status" value="1"/>
</dbReference>
<keyword evidence="3 5" id="KW-0697">Rotamase</keyword>
<evidence type="ECO:0000256" key="4">
    <source>
        <dbReference type="ARBA" id="ARBA00023235"/>
    </source>
</evidence>
<evidence type="ECO:0000256" key="2">
    <source>
        <dbReference type="ARBA" id="ARBA00013194"/>
    </source>
</evidence>
<dbReference type="InterPro" id="IPR051370">
    <property type="entry name" value="PPIase_Pin1"/>
</dbReference>
<evidence type="ECO:0000256" key="6">
    <source>
        <dbReference type="SAM" id="MobiDB-lite"/>
    </source>
</evidence>
<name>A0A7S1ABP8_NOCSC</name>
<keyword evidence="4 5" id="KW-0413">Isomerase</keyword>
<dbReference type="Pfam" id="PF00481">
    <property type="entry name" value="PP2C"/>
    <property type="match status" value="1"/>
</dbReference>
<comment type="catalytic activity">
    <reaction evidence="1">
        <text>[protein]-peptidylproline (omega=180) = [protein]-peptidylproline (omega=0)</text>
        <dbReference type="Rhea" id="RHEA:16237"/>
        <dbReference type="Rhea" id="RHEA-COMP:10747"/>
        <dbReference type="Rhea" id="RHEA-COMP:10748"/>
        <dbReference type="ChEBI" id="CHEBI:83833"/>
        <dbReference type="ChEBI" id="CHEBI:83834"/>
        <dbReference type="EC" id="5.2.1.8"/>
    </reaction>
</comment>
<dbReference type="SUPFAM" id="SSF54534">
    <property type="entry name" value="FKBP-like"/>
    <property type="match status" value="1"/>
</dbReference>
<dbReference type="PANTHER" id="PTHR10657:SF4">
    <property type="entry name" value="PEPTIDYL-PROLYL CIS-TRANS ISOMERASE-RELATED"/>
    <property type="match status" value="1"/>
</dbReference>
<dbReference type="GO" id="GO:0003755">
    <property type="term" value="F:peptidyl-prolyl cis-trans isomerase activity"/>
    <property type="evidence" value="ECO:0007669"/>
    <property type="project" value="UniProtKB-KW"/>
</dbReference>
<dbReference type="InterPro" id="IPR001932">
    <property type="entry name" value="PPM-type_phosphatase-like_dom"/>
</dbReference>
<feature type="domain" description="PPM-type phosphatase" evidence="8">
    <location>
        <begin position="129"/>
        <end position="391"/>
    </location>
</feature>
<dbReference type="PROSITE" id="PS51746">
    <property type="entry name" value="PPM_2"/>
    <property type="match status" value="1"/>
</dbReference>
<organism evidence="9">
    <name type="scientific">Noctiluca scintillans</name>
    <name type="common">Sea sparkle</name>
    <name type="synonym">Red tide dinoflagellate</name>
    <dbReference type="NCBI Taxonomy" id="2966"/>
    <lineage>
        <taxon>Eukaryota</taxon>
        <taxon>Sar</taxon>
        <taxon>Alveolata</taxon>
        <taxon>Dinophyceae</taxon>
        <taxon>Noctilucales</taxon>
        <taxon>Noctilucaceae</taxon>
        <taxon>Noctiluca</taxon>
    </lineage>
</organism>